<dbReference type="PANTHER" id="PTHR24185">
    <property type="entry name" value="CALCIUM-INDEPENDENT PHOSPHOLIPASE A2-GAMMA"/>
    <property type="match status" value="1"/>
</dbReference>
<feature type="short sequence motif" description="DGA/G" evidence="7">
    <location>
        <begin position="931"/>
        <end position="933"/>
    </location>
</feature>
<dbReference type="STRING" id="1336337.A0A3N4JC12"/>
<evidence type="ECO:0000256" key="1">
    <source>
        <dbReference type="ARBA" id="ARBA00022723"/>
    </source>
</evidence>
<feature type="short sequence motif" description="GXSXG" evidence="7">
    <location>
        <begin position="768"/>
        <end position="772"/>
    </location>
</feature>
<dbReference type="InterPro" id="IPR027417">
    <property type="entry name" value="P-loop_NTPase"/>
</dbReference>
<dbReference type="InterPro" id="IPR017907">
    <property type="entry name" value="Znf_RING_CS"/>
</dbReference>
<dbReference type="PROSITE" id="PS00518">
    <property type="entry name" value="ZF_RING_1"/>
    <property type="match status" value="1"/>
</dbReference>
<evidence type="ECO:0000313" key="10">
    <source>
        <dbReference type="Proteomes" id="UP000276215"/>
    </source>
</evidence>
<comment type="caution">
    <text evidence="7">Lacks conserved residue(s) required for the propagation of feature annotation.</text>
</comment>
<evidence type="ECO:0000256" key="3">
    <source>
        <dbReference type="ARBA" id="ARBA00022801"/>
    </source>
</evidence>
<proteinExistence type="predicted"/>
<evidence type="ECO:0000256" key="7">
    <source>
        <dbReference type="PROSITE-ProRule" id="PRU01161"/>
    </source>
</evidence>
<keyword evidence="1" id="KW-0479">Metal-binding</keyword>
<evidence type="ECO:0000256" key="6">
    <source>
        <dbReference type="ARBA" id="ARBA00023098"/>
    </source>
</evidence>
<organism evidence="9 10">
    <name type="scientific">Choiromyces venosus 120613-1</name>
    <dbReference type="NCBI Taxonomy" id="1336337"/>
    <lineage>
        <taxon>Eukaryota</taxon>
        <taxon>Fungi</taxon>
        <taxon>Dikarya</taxon>
        <taxon>Ascomycota</taxon>
        <taxon>Pezizomycotina</taxon>
        <taxon>Pezizomycetes</taxon>
        <taxon>Pezizales</taxon>
        <taxon>Tuberaceae</taxon>
        <taxon>Choiromyces</taxon>
    </lineage>
</organism>
<feature type="active site" description="Nucleophile" evidence="7">
    <location>
        <position position="770"/>
    </location>
</feature>
<dbReference type="Proteomes" id="UP000276215">
    <property type="component" value="Unassembled WGS sequence"/>
</dbReference>
<dbReference type="Pfam" id="PF01734">
    <property type="entry name" value="Patatin"/>
    <property type="match status" value="1"/>
</dbReference>
<reference evidence="9 10" key="1">
    <citation type="journal article" date="2018" name="Nat. Ecol. Evol.">
        <title>Pezizomycetes genomes reveal the molecular basis of ectomycorrhizal truffle lifestyle.</title>
        <authorList>
            <person name="Murat C."/>
            <person name="Payen T."/>
            <person name="Noel B."/>
            <person name="Kuo A."/>
            <person name="Morin E."/>
            <person name="Chen J."/>
            <person name="Kohler A."/>
            <person name="Krizsan K."/>
            <person name="Balestrini R."/>
            <person name="Da Silva C."/>
            <person name="Montanini B."/>
            <person name="Hainaut M."/>
            <person name="Levati E."/>
            <person name="Barry K.W."/>
            <person name="Belfiori B."/>
            <person name="Cichocki N."/>
            <person name="Clum A."/>
            <person name="Dockter R.B."/>
            <person name="Fauchery L."/>
            <person name="Guy J."/>
            <person name="Iotti M."/>
            <person name="Le Tacon F."/>
            <person name="Lindquist E.A."/>
            <person name="Lipzen A."/>
            <person name="Malagnac F."/>
            <person name="Mello A."/>
            <person name="Molinier V."/>
            <person name="Miyauchi S."/>
            <person name="Poulain J."/>
            <person name="Riccioni C."/>
            <person name="Rubini A."/>
            <person name="Sitrit Y."/>
            <person name="Splivallo R."/>
            <person name="Traeger S."/>
            <person name="Wang M."/>
            <person name="Zifcakova L."/>
            <person name="Wipf D."/>
            <person name="Zambonelli A."/>
            <person name="Paolocci F."/>
            <person name="Nowrousian M."/>
            <person name="Ottonello S."/>
            <person name="Baldrian P."/>
            <person name="Spatafora J.W."/>
            <person name="Henrissat B."/>
            <person name="Nagy L.G."/>
            <person name="Aury J.M."/>
            <person name="Wincker P."/>
            <person name="Grigoriev I.V."/>
            <person name="Bonfante P."/>
            <person name="Martin F.M."/>
        </authorList>
    </citation>
    <scope>NUCLEOTIDE SEQUENCE [LARGE SCALE GENOMIC DNA]</scope>
    <source>
        <strain evidence="9 10">120613-1</strain>
    </source>
</reference>
<sequence length="1108" mass="124911">MASTFLGDQCSTEDSKDCHQTLYWCSQCESVLCETCWDLQVAPRVVTASRARAKKKKHERTELEIADYILEILEPTLDKDEVMKSHVSNVDSRWFGVEINNKHATQVSLKSKSFLEFASGSETNPALQYPCLVSFVGETGAGKSTLINAMMKSVGATQIEQITPVIGSQIDSPTSGDVHLFPDPKSLNSARPIFFADCEGFGGGNRAPLCARTKESYKKFKLIHYPHRMKTRKRKIVTAELYTRQGAVEALYPRILFTFSDVVCLVSKNFRKIENHIVNLLTWADNVFERSLNQPMLPIALIVVNGLEGQESFTCDWWDVEAVTNEQLKNHQDRINLYCEPLGPRLPAFARQPSNGTVPRTIITPDVVAKLTHQWRNERKKTINTLKDLILCYYSDFKIICIPSANDPPHIIHTQYTKLRDLIAKGARDSENARKLAGLLMTGEDLDYYLEKGFDHFSSSKLPFNFLQAAVQAKPVSNKFADHLLRTAITLLSKKPNDDGKLLLEKLAPIFASSIFLDAIRKRIPYKGNAILIFEKYREQCRIAQRELYQKYWPCEAKDRHGRRCANHLNGHSKGHQDHKGKVFTAGGFWTKHIIDSRELIEFFSKQTSTQLQKIFDDWEAKLPAINGLKEEKYAALVLHLGRTSTLYDHSGADTSLRAASHTTCFCCLISTPLHPLFCGHVICQECLESLAKNGQDDFELSRCPRHNDREWTPPWRTSINPPTVGLRILSLDGGGVRSIVQLIILQELEKLIGLGVNIVDFFDLIIGTSGGGIVAASLGIKKFPIAECIEKFRQVSQQAFIKRPGVGGIFGTLIEAQYHSRYKSANLAEALQNTFGEKTLIFGGQRDPTSEETTRVGVSTTTSTGRAILLANYQRSALTYSVVGRPGYCFYRGETAEEELKVWEALRATSAAPRYFKSYYHKASGHAFDDGGIKYNNPVVLANTERKIIWPEQKERDPDILLSIGTLWCDEDKSSSKDMDESSSKARFGLHRYARKVFNIAANAIEDDLDCEKTWSNFYESLNIAEEEGYRKKKYCRLNPKTSNAPPALDSVSSLHELQETARHYCSTSPEVKNAASTLIASLFYFELKNAKEDKSRQGWWTCEGER</sequence>
<keyword evidence="5 7" id="KW-0442">Lipid degradation</keyword>
<dbReference type="GO" id="GO:0019369">
    <property type="term" value="P:arachidonate metabolic process"/>
    <property type="evidence" value="ECO:0007669"/>
    <property type="project" value="TreeGrafter"/>
</dbReference>
<keyword evidence="6 7" id="KW-0443">Lipid metabolism</keyword>
<dbReference type="Gene3D" id="3.40.1090.10">
    <property type="entry name" value="Cytosolic phospholipase A2 catalytic domain"/>
    <property type="match status" value="1"/>
</dbReference>
<dbReference type="EMBL" id="ML120421">
    <property type="protein sequence ID" value="RPA95785.1"/>
    <property type="molecule type" value="Genomic_DNA"/>
</dbReference>
<feature type="domain" description="PNPLA" evidence="8">
    <location>
        <begin position="730"/>
        <end position="944"/>
    </location>
</feature>
<dbReference type="AlphaFoldDB" id="A0A3N4JC12"/>
<evidence type="ECO:0000256" key="2">
    <source>
        <dbReference type="ARBA" id="ARBA00022771"/>
    </source>
</evidence>
<dbReference type="GO" id="GO:0008270">
    <property type="term" value="F:zinc ion binding"/>
    <property type="evidence" value="ECO:0007669"/>
    <property type="project" value="UniProtKB-KW"/>
</dbReference>
<accession>A0A3N4JC12</accession>
<dbReference type="PANTHER" id="PTHR24185:SF1">
    <property type="entry name" value="CALCIUM-INDEPENDENT PHOSPHOLIPASE A2-GAMMA"/>
    <property type="match status" value="1"/>
</dbReference>
<dbReference type="SUPFAM" id="SSF52540">
    <property type="entry name" value="P-loop containing nucleoside triphosphate hydrolases"/>
    <property type="match status" value="1"/>
</dbReference>
<dbReference type="CDD" id="cd07199">
    <property type="entry name" value="Pat17_PNPLA8_PNPLA9_like"/>
    <property type="match status" value="1"/>
</dbReference>
<dbReference type="OrthoDB" id="194358at2759"/>
<dbReference type="GO" id="GO:0046486">
    <property type="term" value="P:glycerolipid metabolic process"/>
    <property type="evidence" value="ECO:0007669"/>
    <property type="project" value="UniProtKB-ARBA"/>
</dbReference>
<feature type="active site" description="Proton acceptor" evidence="7">
    <location>
        <position position="931"/>
    </location>
</feature>
<dbReference type="PROSITE" id="PS51635">
    <property type="entry name" value="PNPLA"/>
    <property type="match status" value="1"/>
</dbReference>
<keyword evidence="2" id="KW-0863">Zinc-finger</keyword>
<evidence type="ECO:0000313" key="9">
    <source>
        <dbReference type="EMBL" id="RPA95785.1"/>
    </source>
</evidence>
<gene>
    <name evidence="9" type="ORF">L873DRAFT_1744766</name>
</gene>
<evidence type="ECO:0000256" key="5">
    <source>
        <dbReference type="ARBA" id="ARBA00022963"/>
    </source>
</evidence>
<dbReference type="GO" id="GO:0016042">
    <property type="term" value="P:lipid catabolic process"/>
    <property type="evidence" value="ECO:0007669"/>
    <property type="project" value="UniProtKB-UniRule"/>
</dbReference>
<evidence type="ECO:0000256" key="4">
    <source>
        <dbReference type="ARBA" id="ARBA00022833"/>
    </source>
</evidence>
<dbReference type="InterPro" id="IPR016035">
    <property type="entry name" value="Acyl_Trfase/lysoPLipase"/>
</dbReference>
<dbReference type="GO" id="GO:0047499">
    <property type="term" value="F:calcium-independent phospholipase A2 activity"/>
    <property type="evidence" value="ECO:0007669"/>
    <property type="project" value="TreeGrafter"/>
</dbReference>
<keyword evidence="4" id="KW-0862">Zinc</keyword>
<protein>
    <submittedName>
        <fullName evidence="9">FabD/lysophospholipase-like protein</fullName>
    </submittedName>
</protein>
<dbReference type="Gene3D" id="3.40.50.300">
    <property type="entry name" value="P-loop containing nucleotide triphosphate hydrolases"/>
    <property type="match status" value="1"/>
</dbReference>
<dbReference type="InterPro" id="IPR002641">
    <property type="entry name" value="PNPLA_dom"/>
</dbReference>
<name>A0A3N4JC12_9PEZI</name>
<evidence type="ECO:0000259" key="8">
    <source>
        <dbReference type="PROSITE" id="PS51635"/>
    </source>
</evidence>
<keyword evidence="3 7" id="KW-0378">Hydrolase</keyword>
<dbReference type="SUPFAM" id="SSF52151">
    <property type="entry name" value="FabD/lysophospholipase-like"/>
    <property type="match status" value="1"/>
</dbReference>
<keyword evidence="10" id="KW-1185">Reference proteome</keyword>
<dbReference type="GO" id="GO:0016020">
    <property type="term" value="C:membrane"/>
    <property type="evidence" value="ECO:0007669"/>
    <property type="project" value="TreeGrafter"/>
</dbReference>